<dbReference type="InterPro" id="IPR037208">
    <property type="entry name" value="Spo0E-like_sf"/>
</dbReference>
<dbReference type="InterPro" id="IPR036638">
    <property type="entry name" value="HLH_DNA-bd_sf"/>
</dbReference>
<evidence type="ECO:0000313" key="2">
    <source>
        <dbReference type="Proteomes" id="UP001178288"/>
    </source>
</evidence>
<dbReference type="InterPro" id="IPR053028">
    <property type="entry name" value="Spo0E-like_phosphatase"/>
</dbReference>
<dbReference type="SUPFAM" id="SSF140500">
    <property type="entry name" value="BAS1536-like"/>
    <property type="match status" value="1"/>
</dbReference>
<dbReference type="GO" id="GO:0043937">
    <property type="term" value="P:regulation of sporulation"/>
    <property type="evidence" value="ECO:0007669"/>
    <property type="project" value="InterPro"/>
</dbReference>
<gene>
    <name evidence="1" type="ORF">QNH39_26540</name>
</gene>
<dbReference type="GO" id="GO:0046983">
    <property type="term" value="F:protein dimerization activity"/>
    <property type="evidence" value="ECO:0007669"/>
    <property type="project" value="InterPro"/>
</dbReference>
<dbReference type="AlphaFoldDB" id="A0AA95MM76"/>
<reference evidence="1" key="1">
    <citation type="submission" date="2023-05" db="EMBL/GenBank/DDBJ databases">
        <title>Comparative genomics of Bacillaceae isolates and their secondary metabolite potential.</title>
        <authorList>
            <person name="Song L."/>
            <person name="Nielsen L.J."/>
            <person name="Mohite O."/>
            <person name="Xu X."/>
            <person name="Weber T."/>
            <person name="Kovacs A.T."/>
        </authorList>
    </citation>
    <scope>NUCLEOTIDE SEQUENCE</scope>
    <source>
        <strain evidence="1">XLM17</strain>
    </source>
</reference>
<dbReference type="RefSeq" id="WP_082805096.1">
    <property type="nucleotide sequence ID" value="NZ_CP126114.1"/>
</dbReference>
<dbReference type="PANTHER" id="PTHR41263:SF1">
    <property type="entry name" value="ASPARTYL-PHOSPHATE PHOSPHATASE YISI"/>
    <property type="match status" value="1"/>
</dbReference>
<dbReference type="Gene3D" id="4.10.280.10">
    <property type="entry name" value="Helix-loop-helix DNA-binding domain"/>
    <property type="match status" value="1"/>
</dbReference>
<dbReference type="Pfam" id="PF09388">
    <property type="entry name" value="SpoOE-like"/>
    <property type="match status" value="1"/>
</dbReference>
<accession>A0AA95MM76</accession>
<dbReference type="EMBL" id="CP126114">
    <property type="protein sequence ID" value="WHY86090.1"/>
    <property type="molecule type" value="Genomic_DNA"/>
</dbReference>
<keyword evidence="2" id="KW-1185">Reference proteome</keyword>
<evidence type="ECO:0000313" key="1">
    <source>
        <dbReference type="EMBL" id="WHY86090.1"/>
    </source>
</evidence>
<sequence length="54" mass="6387">MTYLLMLIESYRNELFELAEQYGPTSARTIECSQQLDELLNLLMALEQNQQRFS</sequence>
<dbReference type="InterPro" id="IPR018540">
    <property type="entry name" value="Spo0E-like"/>
</dbReference>
<dbReference type="KEGG" id="nnv:QNH39_26540"/>
<name>A0AA95MM76_9BACI</name>
<dbReference type="PANTHER" id="PTHR41263">
    <property type="entry name" value="ASPARTYL-PHOSPHATE PHOSPHATASE YISI"/>
    <property type="match status" value="1"/>
</dbReference>
<dbReference type="Proteomes" id="UP001178288">
    <property type="component" value="Chromosome"/>
</dbReference>
<proteinExistence type="predicted"/>
<organism evidence="1 2">
    <name type="scientific">Neobacillus novalis</name>
    <dbReference type="NCBI Taxonomy" id="220687"/>
    <lineage>
        <taxon>Bacteria</taxon>
        <taxon>Bacillati</taxon>
        <taxon>Bacillota</taxon>
        <taxon>Bacilli</taxon>
        <taxon>Bacillales</taxon>
        <taxon>Bacillaceae</taxon>
        <taxon>Neobacillus</taxon>
    </lineage>
</organism>
<protein>
    <submittedName>
        <fullName evidence="1">Aspartyl-phosphate phosphatase Spo0E family protein</fullName>
    </submittedName>
</protein>